<name>A0AA38HIQ2_9CUCU</name>
<evidence type="ECO:0000256" key="5">
    <source>
        <dbReference type="ARBA" id="ARBA00023136"/>
    </source>
</evidence>
<dbReference type="InterPro" id="IPR011989">
    <property type="entry name" value="ARM-like"/>
</dbReference>
<dbReference type="PANTHER" id="PTHR11134">
    <property type="entry name" value="ADAPTOR COMPLEX SUBUNIT BETA FAMILY MEMBER"/>
    <property type="match status" value="1"/>
</dbReference>
<evidence type="ECO:0000256" key="3">
    <source>
        <dbReference type="ARBA" id="ARBA00022448"/>
    </source>
</evidence>
<comment type="similarity">
    <text evidence="2">Belongs to the adaptor complexes large subunit family.</text>
</comment>
<dbReference type="Pfam" id="PF01602">
    <property type="entry name" value="Adaptin_N"/>
    <property type="match status" value="1"/>
</dbReference>
<keyword evidence="5" id="KW-0472">Membrane</keyword>
<evidence type="ECO:0000256" key="2">
    <source>
        <dbReference type="ARBA" id="ARBA00006613"/>
    </source>
</evidence>
<protein>
    <recommendedName>
        <fullName evidence="6">Clathrin/coatomer adaptor adaptin-like N-terminal domain-containing protein</fullName>
    </recommendedName>
</protein>
<keyword evidence="8" id="KW-1185">Reference proteome</keyword>
<dbReference type="InterPro" id="IPR002553">
    <property type="entry name" value="Clathrin/coatomer_adapt-like_N"/>
</dbReference>
<evidence type="ECO:0000256" key="4">
    <source>
        <dbReference type="ARBA" id="ARBA00022927"/>
    </source>
</evidence>
<keyword evidence="4" id="KW-0653">Protein transport</keyword>
<sequence>MNKAIVSENRLLDSSNIDDNLQALKRITTLMSSGVDVSCFFPFVVKKIVSDCLEVKRLVYLYILRYAEKEAELILMSVNTFQKDIKHTDPFIRANALRALTGIRLKLLAPIMLTAVQGSARDFFPYVRKITAHALLKIYALDATLKDSLIEILIQLLHDRSLIVLGGSLLAFQNICPERHDLLHAHYRTIVRRSVDFDEWSQLIALQLLTQYGRVQFANPNRDGKSFDNSSSEGSVATLKALDPDHKWNMHLIIKVLIITIIINRLLLECMHNLFYSRNGAVVLEVCKLYYYLAPYSEFSQIGRAMCRFVASRKEISYSFLLNIETMSKRHPEIFTPHLQSFLVYTSDPLQIKLTKISILLNLLNDSNVSILFNELKMYSTNENPKLCEAGVQGLVYCVSLFPKYYKLCLKSLFRLITSKKEYLIEKGTVALRNLLQTSPKVDMRIVRYLSRKYLKGSIKTTEAQLSVLWLVGEFAYNENWALQVLQTAVKNYKNLDDEVKLQVLNFVSKLHVANVESSAEYLEYIFFLAKNDQNTDIRERTCFLSSLLVGSLISAAEVHKVLLSRKSVCFPKVPSSTNRDLVLGTLSHLLKRKVCGYRELPKFSPTAGGSSLREKVTESAESQYGKIWVERESIDSLVMTPQHVD</sequence>
<organism evidence="7 8">
    <name type="scientific">Zophobas morio</name>
    <dbReference type="NCBI Taxonomy" id="2755281"/>
    <lineage>
        <taxon>Eukaryota</taxon>
        <taxon>Metazoa</taxon>
        <taxon>Ecdysozoa</taxon>
        <taxon>Arthropoda</taxon>
        <taxon>Hexapoda</taxon>
        <taxon>Insecta</taxon>
        <taxon>Pterygota</taxon>
        <taxon>Neoptera</taxon>
        <taxon>Endopterygota</taxon>
        <taxon>Coleoptera</taxon>
        <taxon>Polyphaga</taxon>
        <taxon>Cucujiformia</taxon>
        <taxon>Tenebrionidae</taxon>
        <taxon>Zophobas</taxon>
    </lineage>
</organism>
<feature type="domain" description="Clathrin/coatomer adaptor adaptin-like N-terminal" evidence="6">
    <location>
        <begin position="3"/>
        <end position="549"/>
    </location>
</feature>
<dbReference type="AlphaFoldDB" id="A0AA38HIQ2"/>
<dbReference type="InterPro" id="IPR016024">
    <property type="entry name" value="ARM-type_fold"/>
</dbReference>
<dbReference type="GO" id="GO:0030117">
    <property type="term" value="C:membrane coat"/>
    <property type="evidence" value="ECO:0007669"/>
    <property type="project" value="InterPro"/>
</dbReference>
<dbReference type="Proteomes" id="UP001168821">
    <property type="component" value="Unassembled WGS sequence"/>
</dbReference>
<dbReference type="SUPFAM" id="SSF48371">
    <property type="entry name" value="ARM repeat"/>
    <property type="match status" value="1"/>
</dbReference>
<dbReference type="EMBL" id="JALNTZ010003746">
    <property type="protein sequence ID" value="KAJ3616066.1"/>
    <property type="molecule type" value="Genomic_DNA"/>
</dbReference>
<reference evidence="7" key="1">
    <citation type="journal article" date="2023" name="G3 (Bethesda)">
        <title>Whole genome assemblies of Zophobas morio and Tenebrio molitor.</title>
        <authorList>
            <person name="Kaur S."/>
            <person name="Stinson S.A."/>
            <person name="diCenzo G.C."/>
        </authorList>
    </citation>
    <scope>NUCLEOTIDE SEQUENCE</scope>
    <source>
        <strain evidence="7">QUZm001</strain>
    </source>
</reference>
<dbReference type="Gene3D" id="1.25.10.10">
    <property type="entry name" value="Leucine-rich Repeat Variant"/>
    <property type="match status" value="1"/>
</dbReference>
<comment type="subcellular location">
    <subcellularLocation>
        <location evidence="1">Endomembrane system</location>
    </subcellularLocation>
</comment>
<evidence type="ECO:0000313" key="8">
    <source>
        <dbReference type="Proteomes" id="UP001168821"/>
    </source>
</evidence>
<accession>A0AA38HIQ2</accession>
<evidence type="ECO:0000313" key="7">
    <source>
        <dbReference type="EMBL" id="KAJ3616066.1"/>
    </source>
</evidence>
<dbReference type="GO" id="GO:0016192">
    <property type="term" value="P:vesicle-mediated transport"/>
    <property type="evidence" value="ECO:0007669"/>
    <property type="project" value="InterPro"/>
</dbReference>
<evidence type="ECO:0000256" key="1">
    <source>
        <dbReference type="ARBA" id="ARBA00004308"/>
    </source>
</evidence>
<dbReference type="InterPro" id="IPR026739">
    <property type="entry name" value="AP_beta"/>
</dbReference>
<dbReference type="GO" id="GO:0012505">
    <property type="term" value="C:endomembrane system"/>
    <property type="evidence" value="ECO:0007669"/>
    <property type="project" value="UniProtKB-SubCell"/>
</dbReference>
<proteinExistence type="inferred from homology"/>
<evidence type="ECO:0000259" key="6">
    <source>
        <dbReference type="Pfam" id="PF01602"/>
    </source>
</evidence>
<gene>
    <name evidence="7" type="ORF">Zmor_012084</name>
</gene>
<comment type="caution">
    <text evidence="7">The sequence shown here is derived from an EMBL/GenBank/DDBJ whole genome shotgun (WGS) entry which is preliminary data.</text>
</comment>
<keyword evidence="3" id="KW-0813">Transport</keyword>
<dbReference type="GO" id="GO:0006886">
    <property type="term" value="P:intracellular protein transport"/>
    <property type="evidence" value="ECO:0007669"/>
    <property type="project" value="InterPro"/>
</dbReference>